<evidence type="ECO:0000313" key="3">
    <source>
        <dbReference type="EMBL" id="MET8437161.1"/>
    </source>
</evidence>
<evidence type="ECO:0000256" key="1">
    <source>
        <dbReference type="SAM" id="MobiDB-lite"/>
    </source>
</evidence>
<dbReference type="Pfam" id="PF14832">
    <property type="entry name" value="Tautomerase_3"/>
    <property type="match status" value="1"/>
</dbReference>
<dbReference type="RefSeq" id="WP_356502120.1">
    <property type="nucleotide sequence ID" value="NZ_JBEXEF010000067.1"/>
</dbReference>
<comment type="caution">
    <text evidence="3">The sequence shown here is derived from an EMBL/GenBank/DDBJ whole genome shotgun (WGS) entry which is preliminary data.</text>
</comment>
<feature type="region of interest" description="Disordered" evidence="1">
    <location>
        <begin position="122"/>
        <end position="145"/>
    </location>
</feature>
<gene>
    <name evidence="3" type="ORF">ABZV61_31240</name>
</gene>
<organism evidence="3 4">
    <name type="scientific">Streptomyces sp. 900116325</name>
    <dbReference type="NCBI Taxonomy" id="3154295"/>
    <lineage>
        <taxon>Bacteria</taxon>
        <taxon>Bacillati</taxon>
        <taxon>Actinomycetota</taxon>
        <taxon>Actinomycetes</taxon>
        <taxon>Kitasatosporales</taxon>
        <taxon>Streptomycetaceae</taxon>
        <taxon>Streptomyces</taxon>
    </lineage>
</organism>
<sequence length="145" mass="17039">MPLWHVYHPENLYSAKDKQQFAAQVTVLYAELAKLPKFYVSVAFHAFGPQDFFVGAEPATKFVRISIDHIARLTPDPERRKMWMDTINERLAPFLRQRGLRWEIHVDETPRDYWTIDGFFPPPTGSPDERRWAEENKPSQPIGDR</sequence>
<dbReference type="EMBL" id="JBEXIP010000034">
    <property type="protein sequence ID" value="MET8437161.1"/>
    <property type="molecule type" value="Genomic_DNA"/>
</dbReference>
<dbReference type="SUPFAM" id="SSF55331">
    <property type="entry name" value="Tautomerase/MIF"/>
    <property type="match status" value="1"/>
</dbReference>
<dbReference type="Proteomes" id="UP001550044">
    <property type="component" value="Unassembled WGS sequence"/>
</dbReference>
<protein>
    <submittedName>
        <fullName evidence="3">Tautomerase family protein</fullName>
    </submittedName>
</protein>
<reference evidence="3 4" key="1">
    <citation type="submission" date="2024-06" db="EMBL/GenBank/DDBJ databases">
        <title>The Natural Products Discovery Center: Release of the First 8490 Sequenced Strains for Exploring Actinobacteria Biosynthetic Diversity.</title>
        <authorList>
            <person name="Kalkreuter E."/>
            <person name="Kautsar S.A."/>
            <person name="Yang D."/>
            <person name="Bader C.D."/>
            <person name="Teijaro C.N."/>
            <person name="Fluegel L."/>
            <person name="Davis C.M."/>
            <person name="Simpson J.R."/>
            <person name="Lauterbach L."/>
            <person name="Steele A.D."/>
            <person name="Gui C."/>
            <person name="Meng S."/>
            <person name="Li G."/>
            <person name="Viehrig K."/>
            <person name="Ye F."/>
            <person name="Su P."/>
            <person name="Kiefer A.F."/>
            <person name="Nichols A."/>
            <person name="Cepeda A.J."/>
            <person name="Yan W."/>
            <person name="Fan B."/>
            <person name="Jiang Y."/>
            <person name="Adhikari A."/>
            <person name="Zheng C.-J."/>
            <person name="Schuster L."/>
            <person name="Cowan T.M."/>
            <person name="Smanski M.J."/>
            <person name="Chevrette M.G."/>
            <person name="De Carvalho L.P.S."/>
            <person name="Shen B."/>
        </authorList>
    </citation>
    <scope>NUCLEOTIDE SEQUENCE [LARGE SCALE GENOMIC DNA]</scope>
    <source>
        <strain evidence="3 4">NPDC005137</strain>
    </source>
</reference>
<dbReference type="InterPro" id="IPR028116">
    <property type="entry name" value="Cis-CaaD-like"/>
</dbReference>
<proteinExistence type="predicted"/>
<feature type="compositionally biased region" description="Basic and acidic residues" evidence="1">
    <location>
        <begin position="127"/>
        <end position="145"/>
    </location>
</feature>
<dbReference type="InterPro" id="IPR014347">
    <property type="entry name" value="Tautomerase/MIF_sf"/>
</dbReference>
<evidence type="ECO:0000313" key="4">
    <source>
        <dbReference type="Proteomes" id="UP001550044"/>
    </source>
</evidence>
<feature type="domain" description="Tautomerase cis-CaaD-like" evidence="2">
    <location>
        <begin position="1"/>
        <end position="137"/>
    </location>
</feature>
<keyword evidence="4" id="KW-1185">Reference proteome</keyword>
<dbReference type="Gene3D" id="3.30.429.10">
    <property type="entry name" value="Macrophage Migration Inhibitory Factor"/>
    <property type="match status" value="1"/>
</dbReference>
<accession>A0ABV2UI59</accession>
<evidence type="ECO:0000259" key="2">
    <source>
        <dbReference type="Pfam" id="PF14832"/>
    </source>
</evidence>
<name>A0ABV2UI59_9ACTN</name>